<keyword evidence="3" id="KW-1003">Cell membrane</keyword>
<dbReference type="NCBIfam" id="TIGR03423">
    <property type="entry name" value="pbp2_mrdA"/>
    <property type="match status" value="1"/>
</dbReference>
<dbReference type="InterPro" id="IPR050515">
    <property type="entry name" value="Beta-lactam/transpept"/>
</dbReference>
<dbReference type="PANTHER" id="PTHR30627:SF2">
    <property type="entry name" value="PEPTIDOGLYCAN D,D-TRANSPEPTIDASE MRDA"/>
    <property type="match status" value="1"/>
</dbReference>
<gene>
    <name evidence="17" type="primary">mrdA</name>
    <name evidence="17" type="ORF">CWD77_00275</name>
</gene>
<evidence type="ECO:0000256" key="9">
    <source>
        <dbReference type="ARBA" id="ARBA00022960"/>
    </source>
</evidence>
<dbReference type="InterPro" id="IPR012338">
    <property type="entry name" value="Beta-lactam/transpept-like"/>
</dbReference>
<keyword evidence="5" id="KW-0121">Carboxypeptidase</keyword>
<evidence type="ECO:0000313" key="18">
    <source>
        <dbReference type="Proteomes" id="UP000233398"/>
    </source>
</evidence>
<sequence>MGRRRKPEQVKASIRILQGVIIIGLLVLFIRIFQLQILDHEKYSPLSMQNSLRMEMVHPARGLILDRNGTILVDNQPIYSITITPANFDMGKIPLLSDMLGLDEQVILERIQIAQQYSWQRTSRLFTEVPFEVFSIIQENLWQLPGIGHQVDSKRNFHPDLKASHIFGYLREASREEYEQSDYIRLGDKIGKSGIEMVYEDHLRGELGNEYIKVNAYGQALGSFNNGELDSPPQEGGNLITTIDTELQILAEQLMENKTGALVAMDPQTGAILSMVSSPQYDVSRLAGRMDMDYWRSINTDPKTPLFNRAISARQPPGSTFKPFMALVGLHMGLFNERTVLTSPGYYRRGRNYGDLADPGDYDIEKSIAESSNYFFYWMMDRVASNGQLNTWSNLIQDFGIGPLNGIDLPSERTGIVPDSTYLNQTFGVRRWSIGDIINLGIGQGLVSASPLQMAVAVSSIANGGYRVQPHIVNRIQYSENDVRYTDPEKNKIDWLREDHLNIVKKGMRRVITEGGGRFYTNIPDIEVAGKTGTAQNPHGANHGWFISFAPMDDPKIAIAVLTENSGFGSISAAPVAGLLIEKYINGEISPQRNWILDYVLNFQPRTEQPVEEVEEDAQL</sequence>
<dbReference type="SUPFAM" id="SSF56601">
    <property type="entry name" value="beta-lactamase/transpeptidase-like"/>
    <property type="match status" value="1"/>
</dbReference>
<dbReference type="PANTHER" id="PTHR30627">
    <property type="entry name" value="PEPTIDOGLYCAN D,D-TRANSPEPTIDASE"/>
    <property type="match status" value="1"/>
</dbReference>
<evidence type="ECO:0000259" key="16">
    <source>
        <dbReference type="Pfam" id="PF03717"/>
    </source>
</evidence>
<keyword evidence="18" id="KW-1185">Reference proteome</keyword>
<dbReference type="Gene3D" id="3.90.1310.10">
    <property type="entry name" value="Penicillin-binding protein 2a (Domain 2)"/>
    <property type="match status" value="1"/>
</dbReference>
<dbReference type="GO" id="GO:0009252">
    <property type="term" value="P:peptidoglycan biosynthetic process"/>
    <property type="evidence" value="ECO:0007669"/>
    <property type="project" value="UniProtKB-KW"/>
</dbReference>
<evidence type="ECO:0000259" key="15">
    <source>
        <dbReference type="Pfam" id="PF00905"/>
    </source>
</evidence>
<feature type="transmembrane region" description="Helical" evidence="14">
    <location>
        <begin position="12"/>
        <end position="33"/>
    </location>
</feature>
<keyword evidence="7 14" id="KW-0812">Transmembrane</keyword>
<dbReference type="Gene3D" id="3.30.1390.30">
    <property type="entry name" value="Penicillin-binding protein 2a, domain 3"/>
    <property type="match status" value="1"/>
</dbReference>
<name>A0A2N0VIG0_9BACT</name>
<evidence type="ECO:0000256" key="2">
    <source>
        <dbReference type="ARBA" id="ARBA00004236"/>
    </source>
</evidence>
<keyword evidence="9" id="KW-0133">Cell shape</keyword>
<dbReference type="EMBL" id="PISP01000001">
    <property type="protein sequence ID" value="PKD43954.1"/>
    <property type="molecule type" value="Genomic_DNA"/>
</dbReference>
<dbReference type="GO" id="GO:0005886">
    <property type="term" value="C:plasma membrane"/>
    <property type="evidence" value="ECO:0007669"/>
    <property type="project" value="UniProtKB-SubCell"/>
</dbReference>
<feature type="domain" description="Penicillin-binding protein transpeptidase" evidence="15">
    <location>
        <begin position="260"/>
        <end position="578"/>
    </location>
</feature>
<evidence type="ECO:0000256" key="1">
    <source>
        <dbReference type="ARBA" id="ARBA00004167"/>
    </source>
</evidence>
<keyword evidence="6" id="KW-0645">Protease</keyword>
<evidence type="ECO:0000313" key="17">
    <source>
        <dbReference type="EMBL" id="PKD43954.1"/>
    </source>
</evidence>
<dbReference type="Pfam" id="PF00905">
    <property type="entry name" value="Transpeptidase"/>
    <property type="match status" value="1"/>
</dbReference>
<keyword evidence="4" id="KW-0997">Cell inner membrane</keyword>
<evidence type="ECO:0000256" key="13">
    <source>
        <dbReference type="ARBA" id="ARBA00023316"/>
    </source>
</evidence>
<evidence type="ECO:0000256" key="6">
    <source>
        <dbReference type="ARBA" id="ARBA00022670"/>
    </source>
</evidence>
<dbReference type="OrthoDB" id="9766847at2"/>
<dbReference type="InterPro" id="IPR017790">
    <property type="entry name" value="Penicillin-binding_protein_2"/>
</dbReference>
<keyword evidence="8" id="KW-0378">Hydrolase</keyword>
<keyword evidence="11 14" id="KW-1133">Transmembrane helix</keyword>
<dbReference type="GO" id="GO:0071972">
    <property type="term" value="F:peptidoglycan L,D-transpeptidase activity"/>
    <property type="evidence" value="ECO:0007669"/>
    <property type="project" value="TreeGrafter"/>
</dbReference>
<evidence type="ECO:0000256" key="7">
    <source>
        <dbReference type="ARBA" id="ARBA00022692"/>
    </source>
</evidence>
<evidence type="ECO:0000256" key="14">
    <source>
        <dbReference type="SAM" id="Phobius"/>
    </source>
</evidence>
<dbReference type="InterPro" id="IPR001460">
    <property type="entry name" value="PCN-bd_Tpept"/>
</dbReference>
<keyword evidence="12 14" id="KW-0472">Membrane</keyword>
<dbReference type="GO" id="GO:0071555">
    <property type="term" value="P:cell wall organization"/>
    <property type="evidence" value="ECO:0007669"/>
    <property type="project" value="UniProtKB-KW"/>
</dbReference>
<protein>
    <submittedName>
        <fullName evidence="17">Penicillin-binding protein 2</fullName>
    </submittedName>
</protein>
<keyword evidence="13" id="KW-0961">Cell wall biogenesis/degradation</keyword>
<proteinExistence type="predicted"/>
<dbReference type="GO" id="GO:0009002">
    <property type="term" value="F:serine-type D-Ala-D-Ala carboxypeptidase activity"/>
    <property type="evidence" value="ECO:0007669"/>
    <property type="project" value="InterPro"/>
</dbReference>
<dbReference type="Gene3D" id="3.40.710.10">
    <property type="entry name" value="DD-peptidase/beta-lactamase superfamily"/>
    <property type="match status" value="1"/>
</dbReference>
<dbReference type="RefSeq" id="WP_101071197.1">
    <property type="nucleotide sequence ID" value="NZ_PISP01000001.1"/>
</dbReference>
<feature type="domain" description="Penicillin-binding protein dimerisation" evidence="16">
    <location>
        <begin position="58"/>
        <end position="221"/>
    </location>
</feature>
<dbReference type="InterPro" id="IPR036138">
    <property type="entry name" value="PBP_dimer_sf"/>
</dbReference>
<dbReference type="SUPFAM" id="SSF56519">
    <property type="entry name" value="Penicillin binding protein dimerisation domain"/>
    <property type="match status" value="1"/>
</dbReference>
<evidence type="ECO:0000256" key="10">
    <source>
        <dbReference type="ARBA" id="ARBA00022984"/>
    </source>
</evidence>
<evidence type="ECO:0000256" key="4">
    <source>
        <dbReference type="ARBA" id="ARBA00022519"/>
    </source>
</evidence>
<evidence type="ECO:0000256" key="12">
    <source>
        <dbReference type="ARBA" id="ARBA00023136"/>
    </source>
</evidence>
<keyword evidence="10" id="KW-0573">Peptidoglycan synthesis</keyword>
<dbReference type="GO" id="GO:0006508">
    <property type="term" value="P:proteolysis"/>
    <property type="evidence" value="ECO:0007669"/>
    <property type="project" value="UniProtKB-KW"/>
</dbReference>
<evidence type="ECO:0000256" key="11">
    <source>
        <dbReference type="ARBA" id="ARBA00022989"/>
    </source>
</evidence>
<evidence type="ECO:0000256" key="3">
    <source>
        <dbReference type="ARBA" id="ARBA00022475"/>
    </source>
</evidence>
<organism evidence="17 18">
    <name type="scientific">Rhodohalobacter barkolensis</name>
    <dbReference type="NCBI Taxonomy" id="2053187"/>
    <lineage>
        <taxon>Bacteria</taxon>
        <taxon>Pseudomonadati</taxon>
        <taxon>Balneolota</taxon>
        <taxon>Balneolia</taxon>
        <taxon>Balneolales</taxon>
        <taxon>Balneolaceae</taxon>
        <taxon>Rhodohalobacter</taxon>
    </lineage>
</organism>
<reference evidence="17 18" key="1">
    <citation type="submission" date="2017-11" db="EMBL/GenBank/DDBJ databases">
        <title>Rhodohalobacter 15182 sp. nov., isolated from a salt lake.</title>
        <authorList>
            <person name="Han S."/>
        </authorList>
    </citation>
    <scope>NUCLEOTIDE SEQUENCE [LARGE SCALE GENOMIC DNA]</scope>
    <source>
        <strain evidence="17 18">15182</strain>
    </source>
</reference>
<comment type="subcellular location">
    <subcellularLocation>
        <location evidence="2">Cell membrane</location>
    </subcellularLocation>
    <subcellularLocation>
        <location evidence="1">Membrane</location>
        <topology evidence="1">Single-pass membrane protein</topology>
    </subcellularLocation>
</comment>
<comment type="caution">
    <text evidence="17">The sequence shown here is derived from an EMBL/GenBank/DDBJ whole genome shotgun (WGS) entry which is preliminary data.</text>
</comment>
<dbReference type="Pfam" id="PF03717">
    <property type="entry name" value="PBP_dimer"/>
    <property type="match status" value="1"/>
</dbReference>
<accession>A0A2N0VIG0</accession>
<evidence type="ECO:0000256" key="8">
    <source>
        <dbReference type="ARBA" id="ARBA00022801"/>
    </source>
</evidence>
<evidence type="ECO:0000256" key="5">
    <source>
        <dbReference type="ARBA" id="ARBA00022645"/>
    </source>
</evidence>
<dbReference type="Proteomes" id="UP000233398">
    <property type="component" value="Unassembled WGS sequence"/>
</dbReference>
<dbReference type="AlphaFoldDB" id="A0A2N0VIG0"/>
<dbReference type="GO" id="GO:0008360">
    <property type="term" value="P:regulation of cell shape"/>
    <property type="evidence" value="ECO:0007669"/>
    <property type="project" value="UniProtKB-KW"/>
</dbReference>
<dbReference type="GO" id="GO:0008658">
    <property type="term" value="F:penicillin binding"/>
    <property type="evidence" value="ECO:0007669"/>
    <property type="project" value="InterPro"/>
</dbReference>
<dbReference type="InterPro" id="IPR005311">
    <property type="entry name" value="PBP_dimer"/>
</dbReference>